<name>A0ABM1ZZ55_AEDAL</name>
<feature type="region of interest" description="Disordered" evidence="1">
    <location>
        <begin position="29"/>
        <end position="50"/>
    </location>
</feature>
<organism evidence="2 3">
    <name type="scientific">Aedes albopictus</name>
    <name type="common">Asian tiger mosquito</name>
    <name type="synonym">Stegomyia albopicta</name>
    <dbReference type="NCBI Taxonomy" id="7160"/>
    <lineage>
        <taxon>Eukaryota</taxon>
        <taxon>Metazoa</taxon>
        <taxon>Ecdysozoa</taxon>
        <taxon>Arthropoda</taxon>
        <taxon>Hexapoda</taxon>
        <taxon>Insecta</taxon>
        <taxon>Pterygota</taxon>
        <taxon>Neoptera</taxon>
        <taxon>Endopterygota</taxon>
        <taxon>Diptera</taxon>
        <taxon>Nematocera</taxon>
        <taxon>Culicoidea</taxon>
        <taxon>Culicidae</taxon>
        <taxon>Culicinae</taxon>
        <taxon>Aedini</taxon>
        <taxon>Aedes</taxon>
        <taxon>Stegomyia</taxon>
    </lineage>
</organism>
<sequence length="152" mass="17127">MASQTESCRHSWFYCRRVNISEQTRIVQSALSSTHHPPPTPRQQRSNRSGWRSVVLTAIKPGKSYMKSFFPSSGVAVVYRIVMSDCADLGVPASLQSTKPTDRKAVGCGSIEQHFILPASVEVVSRCMRRIEECTRKKKQCSIVDWPIVEQK</sequence>
<dbReference type="EnsemblMetazoa" id="AALFPA23_022964.R34139">
    <property type="protein sequence ID" value="AALFPA23_022964.P34139"/>
    <property type="gene ID" value="AALFPA23_022964"/>
</dbReference>
<protein>
    <recommendedName>
        <fullName evidence="4">Secreted protein</fullName>
    </recommendedName>
</protein>
<dbReference type="GeneID" id="109408352"/>
<dbReference type="RefSeq" id="XP_029735595.1">
    <property type="nucleotide sequence ID" value="XM_029879735.2"/>
</dbReference>
<evidence type="ECO:0008006" key="4">
    <source>
        <dbReference type="Google" id="ProtNLM"/>
    </source>
</evidence>
<evidence type="ECO:0000313" key="3">
    <source>
        <dbReference type="Proteomes" id="UP000069940"/>
    </source>
</evidence>
<reference evidence="2" key="2">
    <citation type="submission" date="2025-05" db="UniProtKB">
        <authorList>
            <consortium name="EnsemblMetazoa"/>
        </authorList>
    </citation>
    <scope>IDENTIFICATION</scope>
    <source>
        <strain evidence="2">Foshan</strain>
    </source>
</reference>
<keyword evidence="3" id="KW-1185">Reference proteome</keyword>
<evidence type="ECO:0000256" key="1">
    <source>
        <dbReference type="SAM" id="MobiDB-lite"/>
    </source>
</evidence>
<proteinExistence type="predicted"/>
<evidence type="ECO:0000313" key="2">
    <source>
        <dbReference type="EnsemblMetazoa" id="AALFPA23_022964.P34139"/>
    </source>
</evidence>
<dbReference type="Proteomes" id="UP000069940">
    <property type="component" value="Unassembled WGS sequence"/>
</dbReference>
<reference evidence="3" key="1">
    <citation type="journal article" date="2015" name="Proc. Natl. Acad. Sci. U.S.A.">
        <title>Genome sequence of the Asian Tiger mosquito, Aedes albopictus, reveals insights into its biology, genetics, and evolution.</title>
        <authorList>
            <person name="Chen X.G."/>
            <person name="Jiang X."/>
            <person name="Gu J."/>
            <person name="Xu M."/>
            <person name="Wu Y."/>
            <person name="Deng Y."/>
            <person name="Zhang C."/>
            <person name="Bonizzoni M."/>
            <person name="Dermauw W."/>
            <person name="Vontas J."/>
            <person name="Armbruster P."/>
            <person name="Huang X."/>
            <person name="Yang Y."/>
            <person name="Zhang H."/>
            <person name="He W."/>
            <person name="Peng H."/>
            <person name="Liu Y."/>
            <person name="Wu K."/>
            <person name="Chen J."/>
            <person name="Lirakis M."/>
            <person name="Topalis P."/>
            <person name="Van Leeuwen T."/>
            <person name="Hall A.B."/>
            <person name="Jiang X."/>
            <person name="Thorpe C."/>
            <person name="Mueller R.L."/>
            <person name="Sun C."/>
            <person name="Waterhouse R.M."/>
            <person name="Yan G."/>
            <person name="Tu Z.J."/>
            <person name="Fang X."/>
            <person name="James A.A."/>
        </authorList>
    </citation>
    <scope>NUCLEOTIDE SEQUENCE [LARGE SCALE GENOMIC DNA]</scope>
    <source>
        <strain evidence="3">Foshan</strain>
    </source>
</reference>
<accession>A0ABM1ZZ55</accession>